<dbReference type="RefSeq" id="WP_009579309.1">
    <property type="nucleotide sequence ID" value="NZ_AMZN01000027.1"/>
</dbReference>
<dbReference type="EMBL" id="AMZN01000027">
    <property type="protein sequence ID" value="ELR72123.1"/>
    <property type="molecule type" value="Genomic_DNA"/>
</dbReference>
<dbReference type="Proteomes" id="UP000011135">
    <property type="component" value="Unassembled WGS sequence"/>
</dbReference>
<sequence length="178" mass="21279">MSYRIVHNDRFIEEVLSHYKTQFGCDYEKYRNHAYRVYNYSLCQLGLATHEELAFAAAFHDLGIWSANTFDYLDASLRCMLNYLERHDYEKLRAISTIIYWHHKRTPYVGVFEEEVEAFRKADLMDVTLGYKNCGIPATVMQEIKRAFPYRSFHFKLVKLSWKNFIRHPGNPLPMFKE</sequence>
<evidence type="ECO:0000313" key="2">
    <source>
        <dbReference type="Proteomes" id="UP000011135"/>
    </source>
</evidence>
<gene>
    <name evidence="1" type="ORF">C900_01865</name>
</gene>
<protein>
    <submittedName>
        <fullName evidence="1">Metal-dependent phosphohydrolase</fullName>
    </submittedName>
</protein>
<evidence type="ECO:0000313" key="1">
    <source>
        <dbReference type="EMBL" id="ELR72123.1"/>
    </source>
</evidence>
<name>L8JV94_9BACT</name>
<proteinExistence type="predicted"/>
<dbReference type="eggNOG" id="COG1418">
    <property type="taxonomic scope" value="Bacteria"/>
</dbReference>
<comment type="caution">
    <text evidence="1">The sequence shown here is derived from an EMBL/GenBank/DDBJ whole genome shotgun (WGS) entry which is preliminary data.</text>
</comment>
<keyword evidence="1" id="KW-0378">Hydrolase</keyword>
<dbReference type="AlphaFoldDB" id="L8JV94"/>
<dbReference type="GO" id="GO:0016787">
    <property type="term" value="F:hydrolase activity"/>
    <property type="evidence" value="ECO:0007669"/>
    <property type="project" value="UniProtKB-KW"/>
</dbReference>
<keyword evidence="2" id="KW-1185">Reference proteome</keyword>
<dbReference type="Gene3D" id="1.10.3210.10">
    <property type="entry name" value="Hypothetical protein af1432"/>
    <property type="match status" value="1"/>
</dbReference>
<dbReference type="STRING" id="1237149.C900_01865"/>
<reference evidence="1 2" key="1">
    <citation type="submission" date="2012-12" db="EMBL/GenBank/DDBJ databases">
        <title>Genome assembly of Fulvivirga imtechensis AK7.</title>
        <authorList>
            <person name="Nupur N."/>
            <person name="Khatri I."/>
            <person name="Kumar R."/>
            <person name="Subramanian S."/>
            <person name="Pinnaka A."/>
        </authorList>
    </citation>
    <scope>NUCLEOTIDE SEQUENCE [LARGE SCALE GENOMIC DNA]</scope>
    <source>
        <strain evidence="1 2">AK7</strain>
    </source>
</reference>
<dbReference type="SUPFAM" id="SSF109604">
    <property type="entry name" value="HD-domain/PDEase-like"/>
    <property type="match status" value="1"/>
</dbReference>
<dbReference type="PATRIC" id="fig|1237149.3.peg.1819"/>
<dbReference type="OrthoDB" id="459260at2"/>
<accession>L8JV94</accession>
<organism evidence="1 2">
    <name type="scientific">Fulvivirga imtechensis AK7</name>
    <dbReference type="NCBI Taxonomy" id="1237149"/>
    <lineage>
        <taxon>Bacteria</taxon>
        <taxon>Pseudomonadati</taxon>
        <taxon>Bacteroidota</taxon>
        <taxon>Cytophagia</taxon>
        <taxon>Cytophagales</taxon>
        <taxon>Fulvivirgaceae</taxon>
        <taxon>Fulvivirga</taxon>
    </lineage>
</organism>